<keyword evidence="4" id="KW-1185">Reference proteome</keyword>
<evidence type="ECO:0000259" key="2">
    <source>
        <dbReference type="SMART" id="SM00959"/>
    </source>
</evidence>
<dbReference type="Proteomes" id="UP000001593">
    <property type="component" value="Unassembled WGS sequence"/>
</dbReference>
<feature type="region of interest" description="Disordered" evidence="1">
    <location>
        <begin position="32"/>
        <end position="131"/>
    </location>
</feature>
<dbReference type="PANTHER" id="PTHR33206">
    <property type="entry name" value="PROTEIN CBG10425"/>
    <property type="match status" value="1"/>
</dbReference>
<feature type="region of interest" description="Disordered" evidence="1">
    <location>
        <begin position="213"/>
        <end position="232"/>
    </location>
</feature>
<organism evidence="3 4">
    <name type="scientific">Nematostella vectensis</name>
    <name type="common">Starlet sea anemone</name>
    <dbReference type="NCBI Taxonomy" id="45351"/>
    <lineage>
        <taxon>Eukaryota</taxon>
        <taxon>Metazoa</taxon>
        <taxon>Cnidaria</taxon>
        <taxon>Anthozoa</taxon>
        <taxon>Hexacorallia</taxon>
        <taxon>Actiniaria</taxon>
        <taxon>Edwardsiidae</taxon>
        <taxon>Nematostella</taxon>
    </lineage>
</organism>
<dbReference type="EMBL" id="DS469536">
    <property type="protein sequence ID" value="EDO45322.1"/>
    <property type="molecule type" value="Genomic_DNA"/>
</dbReference>
<reference evidence="3 4" key="1">
    <citation type="journal article" date="2007" name="Science">
        <title>Sea anemone genome reveals ancestral eumetazoan gene repertoire and genomic organization.</title>
        <authorList>
            <person name="Putnam N.H."/>
            <person name="Srivastava M."/>
            <person name="Hellsten U."/>
            <person name="Dirks B."/>
            <person name="Chapman J."/>
            <person name="Salamov A."/>
            <person name="Terry A."/>
            <person name="Shapiro H."/>
            <person name="Lindquist E."/>
            <person name="Kapitonov V.V."/>
            <person name="Jurka J."/>
            <person name="Genikhovich G."/>
            <person name="Grigoriev I.V."/>
            <person name="Lucas S.M."/>
            <person name="Steele R.E."/>
            <person name="Finnerty J.R."/>
            <person name="Technau U."/>
            <person name="Martindale M.Q."/>
            <person name="Rokhsar D.S."/>
        </authorList>
    </citation>
    <scope>NUCLEOTIDE SEQUENCE [LARGE SCALE GENOMIC DNA]</scope>
    <source>
        <strain evidence="4">CH2 X CH6</strain>
    </source>
</reference>
<dbReference type="PANTHER" id="PTHR33206:SF1">
    <property type="entry name" value="DNA-DIRECTED DNA POLYMERASE"/>
    <property type="match status" value="1"/>
</dbReference>
<evidence type="ECO:0000313" key="3">
    <source>
        <dbReference type="EMBL" id="EDO45322.1"/>
    </source>
</evidence>
<dbReference type="HOGENOM" id="CLU_296231_0_0_1"/>
<feature type="non-terminal residue" evidence="3">
    <location>
        <position position="1020"/>
    </location>
</feature>
<dbReference type="AlphaFoldDB" id="A7RT37"/>
<evidence type="ECO:0000313" key="4">
    <source>
        <dbReference type="Proteomes" id="UP000001593"/>
    </source>
</evidence>
<dbReference type="GO" id="GO:0006353">
    <property type="term" value="P:DNA-templated transcription termination"/>
    <property type="evidence" value="ECO:0007669"/>
    <property type="project" value="InterPro"/>
</dbReference>
<dbReference type="SMART" id="SM00959">
    <property type="entry name" value="Rho_N"/>
    <property type="match status" value="1"/>
</dbReference>
<dbReference type="eggNOG" id="ENOG502SPY8">
    <property type="taxonomic scope" value="Eukaryota"/>
</dbReference>
<feature type="domain" description="Rho termination factor-like N-terminal" evidence="2">
    <location>
        <begin position="2"/>
        <end position="41"/>
    </location>
</feature>
<dbReference type="PhylomeDB" id="A7RT37"/>
<feature type="compositionally biased region" description="Pro residues" evidence="1">
    <location>
        <begin position="42"/>
        <end position="52"/>
    </location>
</feature>
<sequence length="1020" mass="117054">MENQTVKQLKALAKERGIPRYSRMRKAELIEVLGSQARDPASTPPPAPPIPTPRTKKAEPIGAPPTKLRPPTVLIVRPLKTGTTPRKNIPDQERSLPIPAPRRNIPYPQPKPIPTPRKNTPNQPQKPIPAPRRNIVSSFIDSGNRLVKAIPQTTNNAFSWIKNKTSELVDRVKSAGEALADLINQNISAFTNNRPPQPRRGVSISESVRAELEKRKAQSNTAQTPPNPNRHEVNADLNNDLSNMIFNKLKPDIEMRSRIVYGFTARIYRGGGEIVVYEKTLRREGTFTSLSAIEKYIKRCETKSVYEGRVEFTKITVKVIHSNEPLMGCGPLPDWLRNKKCIHAIDDKNDNLCIWRCLAIFMGYRDKNPRPAEDTTRKALKLARDFYSNPALKVADVRATKLVDFEDIGLYKGHCFFIKNIELLTEHWECSGCEQRFNRHDNYNRHVTEKRCSGGKTQLICKGEKFKHIMSSSEKVFYGGNTQFSYVGCRWIEEQSKHIGKHIHHALCGHGGERCVLDGKKEILVDGYEPQSKTVFQFHGCKWHGCPCSSDDEKRYNETLVMEKKIRDLGFKDVSVWEHDNPKLSDMTLEKKFTTYPYFILFEFEALLRKLSREMTDDLTFNTKHIPVSVANADNFTNDPTFLVDASPEELIKGFIADLEHRRKAIVEKVAREYPLPDKESIPESVYEQYKKWCEQVPVLGFNSGKYDINMVKEYFVKHMTKQAGEIFAAKKESNYMFLTTDRFKFLDVMSYLAPGLSFDKWCKANNCEAQKLVFPYEWLDSYEKLSHVGPVEYKDFYSSLQQKITVSPQEYENFKLEFHKRGCVTMLDWLREYNLADVVPFVEALEKTRAQYYPDEIDMLKDAVSIPGISMTYVLNKALKLKKRHEPALYAPGQPCTHKCSDNCHKKVCKECTETRKECSECPKNKAYELLKTGMVGGPSIVFTRYAEKVKSKIRPYKYKDPKTCKSVVGFDANSLYLYCSGHEMPCGKEKYIEAENPTDPEYVNNVCEDILADKLFVF</sequence>
<proteinExistence type="predicted"/>
<protein>
    <recommendedName>
        <fullName evidence="2">Rho termination factor-like N-terminal domain-containing protein</fullName>
    </recommendedName>
</protein>
<gene>
    <name evidence="3" type="ORF">NEMVEDRAFT_v1g201733</name>
</gene>
<dbReference type="InterPro" id="IPR011112">
    <property type="entry name" value="Rho-like_N"/>
</dbReference>
<accession>A7RT37</accession>
<dbReference type="Gene3D" id="1.10.720.10">
    <property type="match status" value="1"/>
</dbReference>
<name>A7RT37_NEMVE</name>
<evidence type="ECO:0000256" key="1">
    <source>
        <dbReference type="SAM" id="MobiDB-lite"/>
    </source>
</evidence>
<dbReference type="InParanoid" id="A7RT37"/>
<dbReference type="Pfam" id="PF07498">
    <property type="entry name" value="Rho_N"/>
    <property type="match status" value="1"/>
</dbReference>